<feature type="domain" description="DH" evidence="5">
    <location>
        <begin position="1393"/>
        <end position="1588"/>
    </location>
</feature>
<feature type="region of interest" description="Disordered" evidence="3">
    <location>
        <begin position="654"/>
        <end position="676"/>
    </location>
</feature>
<dbReference type="KEGG" id="tsep:108755443"/>
<feature type="compositionally biased region" description="Basic and acidic residues" evidence="3">
    <location>
        <begin position="243"/>
        <end position="260"/>
    </location>
</feature>
<dbReference type="PROSITE" id="PS50003">
    <property type="entry name" value="PH_DOMAIN"/>
    <property type="match status" value="1"/>
</dbReference>
<feature type="compositionally biased region" description="Polar residues" evidence="3">
    <location>
        <begin position="585"/>
        <end position="595"/>
    </location>
</feature>
<name>A0A195EU46_9HYME</name>
<dbReference type="CDD" id="cd00160">
    <property type="entry name" value="RhoGEF"/>
    <property type="match status" value="1"/>
</dbReference>
<dbReference type="FunFam" id="1.20.900.10:FF:000038">
    <property type="entry name" value="Myosin-M heavy chain"/>
    <property type="match status" value="1"/>
</dbReference>
<sequence length="1789" mass="200832">MTMTSVAVAPGSLGASPAMLTPKMYHLQQGLSPSGSPTSGKSYDTLSKGKKSWSVRLGLSRQHQNHGDDPGKGGWGTISGGSILSRQMIYSGDPWLYGTVRSSRLAGHDPARPFLTPPPLPGATPLLVVCSCPEFLAGTVRKLGNCRKCGGQRVAGLPFGGTCRLPSSSRSRPSLAGVLRTAIDDPYDQMRRNRLVEPRSRARSISPHRPSSQRDSRSQSMVSRAAAKERKGTTEGTSLSRSEWFDKEPSTVVSYDDRKSRPGFTSGGASSDDWMLDETPESHSRTHSTATSARLTHVSKKPTREANQRRTSHDDWKNGTTTSVTADSRKSILECNVNPYLLLKKQKDEDDLSDDLSDNALEQDDLRTRSSSLFDSSKVKSIERIPNRSAVAAIGGQRIRVFNERPREISDDDDDVPPPVTRIPIPKVSPKRPPRRLKEARQTLKSILKRGRVIESKRKNVLFNVDNVIFAPEKPSEATRLSWSRIGRIANCGKEQRNDSPEPKEEKEEAPIMAQEQQEKHNFITIPNIRDPKVDRIKYKEPKIVPGVTKITPPGPDKIKIDKFVPSRKFDRSIAFKKQDKIGSESRSSLDNSLPPSKIDVSRERILPEERRLSDERTIRLEDETELEIEIEELKDRLPGIAVDEKDLILKSEENSRKSFLTRSQSDRSFSKPEISAGDVLFSDTMRLSLSKKIKESSSSSSSSAVSREDVDEENSLRRKNETREIEEETDGGFKNSDREIETSKNVDEIPQKTADNAEKEVDLPPDARSDISDASNEHFRTMRPTSWSPPPGRQRHRFKIGYSSADTDENPTNSIRDHRRTISSASTASWNSTSSYGSSKIEINSPESNVCKITVSPRSSPLVHRLQIGPESSPRGARRTSILINGDQSTNAELTPGNKVTISVGGEDSVCNPTVISVNSENPPKVQNAVENRTLVILQNYKSNIVVESTNDDSRFKQIGMDHVVESSETNLKMNGEAPRSTSDDTSLCRHVEQSASNFEKQKRLNVEIKSSSSNQSSRFYTSDERMTRPESKTRFKDIESSSKLPSLSKEALISKLLEDSLRKARENGEILDEDSGQAILKILKQSLLKSKEYESSESTLEANYSRSSSLNSDGDFISTNLFLEENPYEVIKEPIYEEIPDEPPPLPLSPPPTEDYIKDRIYFGDVEYYKKITPDQFLGPYLSEEVFKKSNSEDLAETYLSKSPEDFFKKMSMSPEDENNISTKFELLSFLMDSKDRTRSAEEDEDEDEDEEDDAEGDLEALYEQKETSLGDLSSKSSQISNVSDSSEECNIILTSSPETLKSRTVDIERTDSGVGSESSQASSTRCVARRWRTGNVSSGPGSLLGGMPQVISGATKLCEDCEQRLDPLITDSGVVYAPFVCRKCSKKRAERKEIITEIVETEQKYGRDLQIILEEFHRPMLRAGLLTSEQLSAIFLNVEELLEHNLVLAEKLKDSVELAQESGDEDLLTVDVGKIFLESERMLHAFESYCTRQGGASLLLQNLEKEKELLRIFLRVSQMENTVLRRMNLNSFLMVPVQRVTKYPLLLARLLKATPSVRPDIQEAKKRLKQAQTNIELHLEHMNAEAKDVTSTKLWRRISIIQNGRRSVGEQDMVNIKLRKMAVEILEWAHEEARFVLEGRLLVAQPTDNNWRRGRTVKLAPVTAMLVTNGKPNADYPEFNDESLFPKHIGIKEATLLLVKEKLGRYSLLREPLYLDKCIVCCETDLEDYFEIQELSSKETFIFKAEDGARTKRWCRTLQAHAQSLGAWRKRRGALPNIMICGVARN</sequence>
<dbReference type="SMART" id="SM00325">
    <property type="entry name" value="RhoGEF"/>
    <property type="match status" value="1"/>
</dbReference>
<dbReference type="InterPro" id="IPR001849">
    <property type="entry name" value="PH_domain"/>
</dbReference>
<feature type="region of interest" description="Disordered" evidence="3">
    <location>
        <begin position="691"/>
        <end position="843"/>
    </location>
</feature>
<feature type="region of interest" description="Disordered" evidence="3">
    <location>
        <begin position="1004"/>
        <end position="1042"/>
    </location>
</feature>
<dbReference type="GO" id="GO:0031097">
    <property type="term" value="C:medial cortex"/>
    <property type="evidence" value="ECO:0007669"/>
    <property type="project" value="UniProtKB-ARBA"/>
</dbReference>
<keyword evidence="2" id="KW-0963">Cytoplasm</keyword>
<feature type="compositionally biased region" description="Basic and acidic residues" evidence="3">
    <location>
        <begin position="189"/>
        <end position="200"/>
    </location>
</feature>
<evidence type="ECO:0000313" key="7">
    <source>
        <dbReference type="Proteomes" id="UP000078541"/>
    </source>
</evidence>
<dbReference type="InterPro" id="IPR000219">
    <property type="entry name" value="DH_dom"/>
</dbReference>
<feature type="region of interest" description="Disordered" evidence="3">
    <location>
        <begin position="968"/>
        <end position="988"/>
    </location>
</feature>
<evidence type="ECO:0000256" key="1">
    <source>
        <dbReference type="ARBA" id="ARBA00004496"/>
    </source>
</evidence>
<feature type="compositionally biased region" description="Polar residues" evidence="3">
    <location>
        <begin position="29"/>
        <end position="45"/>
    </location>
</feature>
<dbReference type="Gene3D" id="1.20.900.10">
    <property type="entry name" value="Dbl homology (DH) domain"/>
    <property type="match status" value="1"/>
</dbReference>
<dbReference type="OrthoDB" id="2015333at2759"/>
<accession>A0A195EU46</accession>
<dbReference type="STRING" id="34720.A0A195EU46"/>
<dbReference type="PANTHER" id="PTHR46006">
    <property type="entry name" value="RHO GUANINE NUCLEOTIDE EXCHANGE FACTOR AT 64C, ISOFORM A"/>
    <property type="match status" value="1"/>
</dbReference>
<keyword evidence="7" id="KW-1185">Reference proteome</keyword>
<dbReference type="EMBL" id="KQ981979">
    <property type="protein sequence ID" value="KYN31427.1"/>
    <property type="molecule type" value="Genomic_DNA"/>
</dbReference>
<protein>
    <submittedName>
        <fullName evidence="6">Myosin-M heavy chain</fullName>
    </submittedName>
</protein>
<feature type="region of interest" description="Disordered" evidence="3">
    <location>
        <begin position="493"/>
        <end position="522"/>
    </location>
</feature>
<feature type="compositionally biased region" description="Basic and acidic residues" evidence="3">
    <location>
        <begin position="302"/>
        <end position="317"/>
    </location>
</feature>
<dbReference type="PANTHER" id="PTHR46006:SF5">
    <property type="entry name" value="DH DOMAIN-CONTAINING PROTEIN"/>
    <property type="match status" value="1"/>
</dbReference>
<feature type="compositionally biased region" description="Basic and acidic residues" evidence="3">
    <location>
        <begin position="494"/>
        <end position="510"/>
    </location>
</feature>
<feature type="region of interest" description="Disordered" evidence="3">
    <location>
        <begin position="1238"/>
        <end position="1258"/>
    </location>
</feature>
<feature type="compositionally biased region" description="Acidic residues" evidence="3">
    <location>
        <begin position="1244"/>
        <end position="1258"/>
    </location>
</feature>
<feature type="region of interest" description="Disordered" evidence="3">
    <location>
        <begin position="189"/>
        <end position="325"/>
    </location>
</feature>
<gene>
    <name evidence="6" type="ORF">ALC56_14308</name>
</gene>
<evidence type="ECO:0000259" key="4">
    <source>
        <dbReference type="PROSITE" id="PS50003"/>
    </source>
</evidence>
<feature type="compositionally biased region" description="Basic and acidic residues" evidence="3">
    <location>
        <begin position="1023"/>
        <end position="1042"/>
    </location>
</feature>
<dbReference type="InterPro" id="IPR051480">
    <property type="entry name" value="Endocytic_GEF_Adapter"/>
</dbReference>
<dbReference type="SUPFAM" id="SSF48065">
    <property type="entry name" value="DBL homology domain (DH-domain)"/>
    <property type="match status" value="1"/>
</dbReference>
<dbReference type="InterPro" id="IPR035899">
    <property type="entry name" value="DBL_dom_sf"/>
</dbReference>
<feature type="compositionally biased region" description="Low complexity" evidence="3">
    <location>
        <begin position="697"/>
        <end position="706"/>
    </location>
</feature>
<reference evidence="6 7" key="1">
    <citation type="submission" date="2016-03" db="EMBL/GenBank/DDBJ databases">
        <title>Trachymyrmex septentrionalis WGS genome.</title>
        <authorList>
            <person name="Nygaard S."/>
            <person name="Hu H."/>
            <person name="Boomsma J."/>
            <person name="Zhang G."/>
        </authorList>
    </citation>
    <scope>NUCLEOTIDE SEQUENCE [LARGE SCALE GENOMIC DNA]</scope>
    <source>
        <strain evidence="6">Tsep2-gDNA-1</strain>
        <tissue evidence="6">Whole body</tissue>
    </source>
</reference>
<feature type="compositionally biased region" description="Basic and acidic residues" evidence="3">
    <location>
        <begin position="736"/>
        <end position="781"/>
    </location>
</feature>
<dbReference type="PROSITE" id="PS50010">
    <property type="entry name" value="DH_2"/>
    <property type="match status" value="1"/>
</dbReference>
<feature type="compositionally biased region" description="Polar residues" evidence="3">
    <location>
        <begin position="1010"/>
        <end position="1022"/>
    </location>
</feature>
<dbReference type="GO" id="GO:0035025">
    <property type="term" value="P:positive regulation of Rho protein signal transduction"/>
    <property type="evidence" value="ECO:0007669"/>
    <property type="project" value="TreeGrafter"/>
</dbReference>
<feature type="compositionally biased region" description="Low complexity" evidence="3">
    <location>
        <begin position="824"/>
        <end position="840"/>
    </location>
</feature>
<feature type="region of interest" description="Disordered" evidence="3">
    <location>
        <begin position="576"/>
        <end position="603"/>
    </location>
</feature>
<feature type="domain" description="PH" evidence="4">
    <location>
        <begin position="1637"/>
        <end position="1766"/>
    </location>
</feature>
<dbReference type="Pfam" id="PF00621">
    <property type="entry name" value="RhoGEF"/>
    <property type="match status" value="1"/>
</dbReference>
<evidence type="ECO:0000256" key="3">
    <source>
        <dbReference type="SAM" id="MobiDB-lite"/>
    </source>
</evidence>
<comment type="subcellular location">
    <subcellularLocation>
        <location evidence="1">Cytoplasm</location>
    </subcellularLocation>
</comment>
<evidence type="ECO:0000313" key="6">
    <source>
        <dbReference type="EMBL" id="KYN31427.1"/>
    </source>
</evidence>
<feature type="region of interest" description="Disordered" evidence="3">
    <location>
        <begin position="27"/>
        <end position="47"/>
    </location>
</feature>
<dbReference type="GO" id="GO:0005085">
    <property type="term" value="F:guanyl-nucleotide exchange factor activity"/>
    <property type="evidence" value="ECO:0007669"/>
    <property type="project" value="InterPro"/>
</dbReference>
<dbReference type="Proteomes" id="UP000078541">
    <property type="component" value="Unassembled WGS sequence"/>
</dbReference>
<evidence type="ECO:0000259" key="5">
    <source>
        <dbReference type="PROSITE" id="PS50010"/>
    </source>
</evidence>
<feature type="region of interest" description="Disordered" evidence="3">
    <location>
        <begin position="408"/>
        <end position="438"/>
    </location>
</feature>
<proteinExistence type="predicted"/>
<organism evidence="6 7">
    <name type="scientific">Trachymyrmex septentrionalis</name>
    <dbReference type="NCBI Taxonomy" id="34720"/>
    <lineage>
        <taxon>Eukaryota</taxon>
        <taxon>Metazoa</taxon>
        <taxon>Ecdysozoa</taxon>
        <taxon>Arthropoda</taxon>
        <taxon>Hexapoda</taxon>
        <taxon>Insecta</taxon>
        <taxon>Pterygota</taxon>
        <taxon>Neoptera</taxon>
        <taxon>Endopterygota</taxon>
        <taxon>Hymenoptera</taxon>
        <taxon>Apocrita</taxon>
        <taxon>Aculeata</taxon>
        <taxon>Formicoidea</taxon>
        <taxon>Formicidae</taxon>
        <taxon>Myrmicinae</taxon>
        <taxon>Trachymyrmex</taxon>
    </lineage>
</organism>
<feature type="compositionally biased region" description="Low complexity" evidence="3">
    <location>
        <begin position="287"/>
        <end position="296"/>
    </location>
</feature>
<evidence type="ECO:0000256" key="2">
    <source>
        <dbReference type="ARBA" id="ARBA00022490"/>
    </source>
</evidence>
<feature type="compositionally biased region" description="Basic and acidic residues" evidence="3">
    <location>
        <begin position="715"/>
        <end position="724"/>
    </location>
</feature>